<dbReference type="PANTHER" id="PTHR10682:SF45">
    <property type="entry name" value="POLYNUCLEOTIDE ADENYLYLTRANSFERASE"/>
    <property type="match status" value="1"/>
</dbReference>
<evidence type="ECO:0000256" key="5">
    <source>
        <dbReference type="ARBA" id="ARBA00012388"/>
    </source>
</evidence>
<dbReference type="FunFam" id="1.10.1410.10:FF:000019">
    <property type="entry name" value="Nuclear poly(A) polymerase 3"/>
    <property type="match status" value="1"/>
</dbReference>
<evidence type="ECO:0000256" key="7">
    <source>
        <dbReference type="ARBA" id="ARBA00022679"/>
    </source>
</evidence>
<accession>A0A1Z5S9X4</accession>
<dbReference type="Gramene" id="OQU92698">
    <property type="protein sequence ID" value="OQU92698"/>
    <property type="gene ID" value="SORBI_3001G392600"/>
</dbReference>
<dbReference type="InterPro" id="IPR048840">
    <property type="entry name" value="PolA_pol_NTPase"/>
</dbReference>
<dbReference type="FunCoup" id="A0A1Z5S9X4">
    <property type="interactions" value="79"/>
</dbReference>
<dbReference type="GO" id="GO:0003723">
    <property type="term" value="F:RNA binding"/>
    <property type="evidence" value="ECO:0007669"/>
    <property type="project" value="InterPro"/>
</dbReference>
<dbReference type="GO" id="GO:0005524">
    <property type="term" value="F:ATP binding"/>
    <property type="evidence" value="ECO:0007669"/>
    <property type="project" value="UniProtKB-KW"/>
</dbReference>
<evidence type="ECO:0000259" key="16">
    <source>
        <dbReference type="Pfam" id="PF20750"/>
    </source>
</evidence>
<dbReference type="InterPro" id="IPR011068">
    <property type="entry name" value="NuclTrfase_I-like_C"/>
</dbReference>
<comment type="cofactor">
    <cofactor evidence="1">
        <name>Mn(2+)</name>
        <dbReference type="ChEBI" id="CHEBI:29035"/>
    </cofactor>
</comment>
<keyword evidence="12" id="KW-0539">Nucleus</keyword>
<keyword evidence="13" id="KW-0812">Transmembrane</keyword>
<dbReference type="InterPro" id="IPR007010">
    <property type="entry name" value="PolA_pol_RNA-bd_dom"/>
</dbReference>
<dbReference type="GO" id="GO:0006397">
    <property type="term" value="P:mRNA processing"/>
    <property type="evidence" value="ECO:0007669"/>
    <property type="project" value="UniProtKB-KW"/>
</dbReference>
<reference evidence="17 18" key="1">
    <citation type="journal article" date="2009" name="Nature">
        <title>The Sorghum bicolor genome and the diversification of grasses.</title>
        <authorList>
            <person name="Paterson A.H."/>
            <person name="Bowers J.E."/>
            <person name="Bruggmann R."/>
            <person name="Dubchak I."/>
            <person name="Grimwood J."/>
            <person name="Gundlach H."/>
            <person name="Haberer G."/>
            <person name="Hellsten U."/>
            <person name="Mitros T."/>
            <person name="Poliakov A."/>
            <person name="Schmutz J."/>
            <person name="Spannagl M."/>
            <person name="Tang H."/>
            <person name="Wang X."/>
            <person name="Wicker T."/>
            <person name="Bharti A.K."/>
            <person name="Chapman J."/>
            <person name="Feltus F.A."/>
            <person name="Gowik U."/>
            <person name="Grigoriev I.V."/>
            <person name="Lyons E."/>
            <person name="Maher C.A."/>
            <person name="Martis M."/>
            <person name="Narechania A."/>
            <person name="Otillar R.P."/>
            <person name="Penning B.W."/>
            <person name="Salamov A.A."/>
            <person name="Wang Y."/>
            <person name="Zhang L."/>
            <person name="Carpita N.C."/>
            <person name="Freeling M."/>
            <person name="Gingle A.R."/>
            <person name="Hash C.T."/>
            <person name="Keller B."/>
            <person name="Klein P."/>
            <person name="Kresovich S."/>
            <person name="McCann M.C."/>
            <person name="Ming R."/>
            <person name="Peterson D.G."/>
            <person name="Mehboob-ur-Rahman"/>
            <person name="Ware D."/>
            <person name="Westhoff P."/>
            <person name="Mayer K.F."/>
            <person name="Messing J."/>
            <person name="Rokhsar D.S."/>
        </authorList>
    </citation>
    <scope>NUCLEOTIDE SEQUENCE [LARGE SCALE GENOMIC DNA]</scope>
    <source>
        <strain evidence="18">cv. BTx623</strain>
    </source>
</reference>
<dbReference type="SUPFAM" id="SSF81301">
    <property type="entry name" value="Nucleotidyltransferase"/>
    <property type="match status" value="1"/>
</dbReference>
<comment type="cofactor">
    <cofactor evidence="2">
        <name>Mg(2+)</name>
        <dbReference type="ChEBI" id="CHEBI:18420"/>
    </cofactor>
</comment>
<dbReference type="GO" id="GO:1990817">
    <property type="term" value="F:poly(A) RNA polymerase activity"/>
    <property type="evidence" value="ECO:0000318"/>
    <property type="project" value="GO_Central"/>
</dbReference>
<dbReference type="CDD" id="cd05402">
    <property type="entry name" value="NT_PAP_TUTase"/>
    <property type="match status" value="1"/>
</dbReference>
<keyword evidence="9" id="KW-0547">Nucleotide-binding</keyword>
<keyword evidence="18" id="KW-1185">Reference proteome</keyword>
<name>A0A1Z5S9X4_SORBI</name>
<keyword evidence="6" id="KW-0507">mRNA processing</keyword>
<evidence type="ECO:0000256" key="1">
    <source>
        <dbReference type="ARBA" id="ARBA00001936"/>
    </source>
</evidence>
<keyword evidence="11" id="KW-0460">Magnesium</keyword>
<dbReference type="GO" id="GO:0005634">
    <property type="term" value="C:nucleus"/>
    <property type="evidence" value="ECO:0000318"/>
    <property type="project" value="GO_Central"/>
</dbReference>
<dbReference type="GO" id="GO:0046872">
    <property type="term" value="F:metal ion binding"/>
    <property type="evidence" value="ECO:0007669"/>
    <property type="project" value="UniProtKB-KW"/>
</dbReference>
<evidence type="ECO:0000256" key="13">
    <source>
        <dbReference type="SAM" id="Phobius"/>
    </source>
</evidence>
<dbReference type="Gene3D" id="3.30.70.590">
    <property type="entry name" value="Poly(A) polymerase predicted RNA binding domain"/>
    <property type="match status" value="1"/>
</dbReference>
<evidence type="ECO:0000256" key="10">
    <source>
        <dbReference type="ARBA" id="ARBA00022840"/>
    </source>
</evidence>
<dbReference type="InterPro" id="IPR007012">
    <property type="entry name" value="PolA_pol_cen_dom"/>
</dbReference>
<keyword evidence="13" id="KW-0472">Membrane</keyword>
<reference evidence="18" key="2">
    <citation type="journal article" date="2018" name="Plant J.">
        <title>The Sorghum bicolor reference genome: improved assembly, gene annotations, a transcriptome atlas, and signatures of genome organization.</title>
        <authorList>
            <person name="McCormick R.F."/>
            <person name="Truong S.K."/>
            <person name="Sreedasyam A."/>
            <person name="Jenkins J."/>
            <person name="Shu S."/>
            <person name="Sims D."/>
            <person name="Kennedy M."/>
            <person name="Amirebrahimi M."/>
            <person name="Weers B.D."/>
            <person name="McKinley B."/>
            <person name="Mattison A."/>
            <person name="Morishige D.T."/>
            <person name="Grimwood J."/>
            <person name="Schmutz J."/>
            <person name="Mullet J.E."/>
        </authorList>
    </citation>
    <scope>NUCLEOTIDE SEQUENCE [LARGE SCALE GENOMIC DNA]</scope>
    <source>
        <strain evidence="18">cv. BTx623</strain>
    </source>
</reference>
<proteinExistence type="inferred from homology"/>
<dbReference type="InterPro" id="IPR043519">
    <property type="entry name" value="NT_sf"/>
</dbReference>
<dbReference type="Pfam" id="PF04928">
    <property type="entry name" value="PAP_central"/>
    <property type="match status" value="1"/>
</dbReference>
<evidence type="ECO:0000256" key="11">
    <source>
        <dbReference type="ARBA" id="ARBA00022842"/>
    </source>
</evidence>
<sequence>MALDLAVGGSAARRAETQTLAPVLLMGPPPPPPIPPTTGVYLPGPPPPGALLSRPIPMALPREVIVYMDECRSRSLLKFISDAGIVPSLEDERRRERVVRELGKIVMEWAKRVAYEQGKQHWITSATVLTFGSYALGAYGPESDIDVLCIGPYIATLQHHFFVVLRQMLEGRPEVSELQSIEGAKVPLMRFKFNGILVDFPYVQLPFINAAEAMHAFDPHVLENVDGPSWRCLSGVRANRQIIQLVPNMKKFQYLLRCLKLWARKRGLHCHLLGFFAGIHLAILAAYVCRRHPNASINTLLSLFFDIFAHWPWPLPVSLLDPPVLCRGPDGCSLMPIMLPCNPPEFCSSSTTESTFSKIKEELRRGYALTKDTRSTDFDWSWLFASFPYGARYKCFLRIVLSAPLDEELRDWVGWVKSRFRNLLLKLESLGVYCDPDSSEQVDHTITEPNVVFFWGLVFTRNIQICTSSLKEDFMKSVCNNIYGKEKCAHSDITMAIVGPPQLPKSIFDLSVYSEKLPQHMMGHQLMKQRYRIFFLFMPLAQGIWEFLFFEKLDVNSWIFLQASSKIGSFGRLIPVVRFVQVHAYSCTQHSNWYTSQREVTYSCM</sequence>
<evidence type="ECO:0000259" key="15">
    <source>
        <dbReference type="Pfam" id="PF04928"/>
    </source>
</evidence>
<dbReference type="PANTHER" id="PTHR10682">
    <property type="entry name" value="POLY A POLYMERASE"/>
    <property type="match status" value="1"/>
</dbReference>
<dbReference type="Pfam" id="PF04926">
    <property type="entry name" value="PAP_RNA-bind"/>
    <property type="match status" value="1"/>
</dbReference>
<dbReference type="FunFam" id="3.30.460.10:FF:000002">
    <property type="entry name" value="Poly(A) polymerase alpha, putative"/>
    <property type="match status" value="1"/>
</dbReference>
<evidence type="ECO:0000256" key="2">
    <source>
        <dbReference type="ARBA" id="ARBA00001946"/>
    </source>
</evidence>
<feature type="transmembrane region" description="Helical" evidence="13">
    <location>
        <begin position="272"/>
        <end position="289"/>
    </location>
</feature>
<dbReference type="SUPFAM" id="SSF55003">
    <property type="entry name" value="PAP/Archaeal CCA-adding enzyme, C-terminal domain"/>
    <property type="match status" value="1"/>
</dbReference>
<protein>
    <recommendedName>
        <fullName evidence="5">polynucleotide adenylyltransferase</fullName>
        <ecNumber evidence="5">2.7.7.19</ecNumber>
    </recommendedName>
</protein>
<comment type="subcellular location">
    <subcellularLocation>
        <location evidence="3">Nucleus</location>
    </subcellularLocation>
</comment>
<dbReference type="GO" id="GO:0031123">
    <property type="term" value="P:RNA 3'-end processing"/>
    <property type="evidence" value="ECO:0007669"/>
    <property type="project" value="InterPro"/>
</dbReference>
<keyword evidence="7" id="KW-0808">Transferase</keyword>
<evidence type="ECO:0000256" key="8">
    <source>
        <dbReference type="ARBA" id="ARBA00022723"/>
    </source>
</evidence>
<evidence type="ECO:0000259" key="14">
    <source>
        <dbReference type="Pfam" id="PF04926"/>
    </source>
</evidence>
<dbReference type="AlphaFoldDB" id="A0A1Z5S9X4"/>
<evidence type="ECO:0000256" key="9">
    <source>
        <dbReference type="ARBA" id="ARBA00022741"/>
    </source>
</evidence>
<feature type="transmembrane region" description="Helical" evidence="13">
    <location>
        <begin position="531"/>
        <end position="550"/>
    </location>
</feature>
<dbReference type="SUPFAM" id="SSF81631">
    <property type="entry name" value="PAP/OAS1 substrate-binding domain"/>
    <property type="match status" value="1"/>
</dbReference>
<dbReference type="ExpressionAtlas" id="A0A1Z5S9X4">
    <property type="expression patterns" value="baseline and differential"/>
</dbReference>
<dbReference type="InParanoid" id="A0A1Z5S9X4"/>
<dbReference type="Gene3D" id="3.30.460.10">
    <property type="entry name" value="Beta Polymerase, domain 2"/>
    <property type="match status" value="1"/>
</dbReference>
<evidence type="ECO:0000256" key="6">
    <source>
        <dbReference type="ARBA" id="ARBA00022664"/>
    </source>
</evidence>
<evidence type="ECO:0000313" key="17">
    <source>
        <dbReference type="EMBL" id="OQU92698.1"/>
    </source>
</evidence>
<keyword evidence="10" id="KW-0067">ATP-binding</keyword>
<evidence type="ECO:0000256" key="4">
    <source>
        <dbReference type="ARBA" id="ARBA00010912"/>
    </source>
</evidence>
<organism evidence="17 18">
    <name type="scientific">Sorghum bicolor</name>
    <name type="common">Sorghum</name>
    <name type="synonym">Sorghum vulgare</name>
    <dbReference type="NCBI Taxonomy" id="4558"/>
    <lineage>
        <taxon>Eukaryota</taxon>
        <taxon>Viridiplantae</taxon>
        <taxon>Streptophyta</taxon>
        <taxon>Embryophyta</taxon>
        <taxon>Tracheophyta</taxon>
        <taxon>Spermatophyta</taxon>
        <taxon>Magnoliopsida</taxon>
        <taxon>Liliopsida</taxon>
        <taxon>Poales</taxon>
        <taxon>Poaceae</taxon>
        <taxon>PACMAD clade</taxon>
        <taxon>Panicoideae</taxon>
        <taxon>Andropogonodae</taxon>
        <taxon>Andropogoneae</taxon>
        <taxon>Sorghinae</taxon>
        <taxon>Sorghum</taxon>
    </lineage>
</organism>
<keyword evidence="13" id="KW-1133">Transmembrane helix</keyword>
<feature type="domain" description="Poly(A) polymerase RNA-binding" evidence="14">
    <location>
        <begin position="391"/>
        <end position="429"/>
    </location>
</feature>
<dbReference type="EMBL" id="CM000760">
    <property type="protein sequence ID" value="OQU92698.1"/>
    <property type="molecule type" value="Genomic_DNA"/>
</dbReference>
<dbReference type="Gene3D" id="1.10.1410.10">
    <property type="match status" value="1"/>
</dbReference>
<feature type="domain" description="Poly(A) polymerase nucleotidyltransferase" evidence="16">
    <location>
        <begin position="53"/>
        <end position="246"/>
    </location>
</feature>
<dbReference type="Pfam" id="PF20750">
    <property type="entry name" value="PAP_NTPase"/>
    <property type="match status" value="1"/>
</dbReference>
<dbReference type="Proteomes" id="UP000000768">
    <property type="component" value="Chromosome 1"/>
</dbReference>
<evidence type="ECO:0000256" key="12">
    <source>
        <dbReference type="ARBA" id="ARBA00023242"/>
    </source>
</evidence>
<comment type="similarity">
    <text evidence="4">Belongs to the poly(A) polymerase family.</text>
</comment>
<evidence type="ECO:0000256" key="3">
    <source>
        <dbReference type="ARBA" id="ARBA00004123"/>
    </source>
</evidence>
<dbReference type="FunFam" id="3.30.70.590:FF:000005">
    <property type="entry name" value="Nuclear poly(A) polymerase 3"/>
    <property type="match status" value="1"/>
</dbReference>
<keyword evidence="8" id="KW-0479">Metal-binding</keyword>
<dbReference type="STRING" id="4558.A0A1Z5S9X4"/>
<evidence type="ECO:0000313" key="18">
    <source>
        <dbReference type="Proteomes" id="UP000000768"/>
    </source>
</evidence>
<gene>
    <name evidence="17" type="ORF">SORBI_3001G392600</name>
</gene>
<dbReference type="EC" id="2.7.7.19" evidence="5"/>
<feature type="domain" description="Poly(A) polymerase central" evidence="15">
    <location>
        <begin position="252"/>
        <end position="385"/>
    </location>
</feature>